<sequence>MTPILGTRGAVVAPHSLAAQAGLDILREGGNAIEATIAVAATLAVVYPHMTGIGGDGFWLLRAPGVPMRSIDACGRAGANVRRELYAGMDSIPWRGPLAANTVAGTVSGWGAAYEHSRRHWGGKLPMARLLESAVHYAREGFPVTHSQAANTAAKLHQLEMQPGFAGAFLRPPQPGGAGGIGNVPASLPRYGDRHAFPTLAATLEQIGRAGADDFYRGDLAASIARDLAAIGSPVTGADLAAHQPDWPEPLRAELRAGTVYNLRPPTQGLASLLILAQFEQLRADGDSPDTLRGIHLLVEATKQAFKLRDREVADPALASIDPQAWLSPNHVAALAARVPLDAASPWPAPSSDGDTTWMGAVDREGRAVSMIQSIFFEFGSGCVLPETGIWWQNRGCSFDLRPGLLRSLEPGRKPFHTLNPAMTELPDGRVLVYGTMGGEGQPQTQAAVFSRYVWGGHDIRSAVRAPRWLLGRTWAEPATTLKLESRFPAQIVDGLAKLGHAVEVVGDFDERLGHAGGLVLHPDGWIEGGEDPRSDGCVAAW</sequence>
<dbReference type="InterPro" id="IPR029055">
    <property type="entry name" value="Ntn_hydrolases_N"/>
</dbReference>
<dbReference type="SUPFAM" id="SSF56235">
    <property type="entry name" value="N-terminal nucleophile aminohydrolases (Ntn hydrolases)"/>
    <property type="match status" value="1"/>
</dbReference>
<dbReference type="PRINTS" id="PR01210">
    <property type="entry name" value="GGTRANSPTASE"/>
</dbReference>
<protein>
    <submittedName>
        <fullName evidence="2">Gamma-glutamyltransferase family protein</fullName>
    </submittedName>
</protein>
<dbReference type="OrthoDB" id="5297205at2"/>
<dbReference type="InterPro" id="IPR043138">
    <property type="entry name" value="GGT_lsub"/>
</dbReference>
<dbReference type="Gene3D" id="1.10.246.130">
    <property type="match status" value="1"/>
</dbReference>
<organism evidence="1 2">
    <name type="scientific">Derxia gummosa DSM 723</name>
    <dbReference type="NCBI Taxonomy" id="1121388"/>
    <lineage>
        <taxon>Bacteria</taxon>
        <taxon>Pseudomonadati</taxon>
        <taxon>Pseudomonadota</taxon>
        <taxon>Betaproteobacteria</taxon>
        <taxon>Burkholderiales</taxon>
        <taxon>Alcaligenaceae</taxon>
        <taxon>Derxia</taxon>
    </lineage>
</organism>
<dbReference type="PANTHER" id="PTHR43881">
    <property type="entry name" value="GAMMA-GLUTAMYLTRANSPEPTIDASE (AFU_ORTHOLOGUE AFUA_4G13580)"/>
    <property type="match status" value="1"/>
</dbReference>
<reference evidence="2" key="1">
    <citation type="submission" date="2025-08" db="UniProtKB">
        <authorList>
            <consortium name="RefSeq"/>
        </authorList>
    </citation>
    <scope>IDENTIFICATION</scope>
</reference>
<keyword evidence="1" id="KW-1185">Reference proteome</keyword>
<dbReference type="Gene3D" id="3.60.20.40">
    <property type="match status" value="1"/>
</dbReference>
<dbReference type="RefSeq" id="WP_028310103.1">
    <property type="nucleotide sequence ID" value="NZ_AXWS01000007.1"/>
</dbReference>
<dbReference type="AlphaFoldDB" id="A0A8B6X125"/>
<name>A0A8B6X125_9BURK</name>
<dbReference type="InterPro" id="IPR043137">
    <property type="entry name" value="GGT_ssub_C"/>
</dbReference>
<dbReference type="Pfam" id="PF01019">
    <property type="entry name" value="G_glu_transpept"/>
    <property type="match status" value="1"/>
</dbReference>
<evidence type="ECO:0000313" key="2">
    <source>
        <dbReference type="RefSeq" id="WP_028310103.1"/>
    </source>
</evidence>
<accession>A0A8B6X125</accession>
<dbReference type="InterPro" id="IPR052896">
    <property type="entry name" value="GGT-like_enzyme"/>
</dbReference>
<dbReference type="Proteomes" id="UP000675920">
    <property type="component" value="Unplaced"/>
</dbReference>
<dbReference type="PANTHER" id="PTHR43881:SF5">
    <property type="entry name" value="GAMMA-GLUTAMYLTRANSPEPTIDASE"/>
    <property type="match status" value="1"/>
</dbReference>
<proteinExistence type="predicted"/>
<evidence type="ECO:0000313" key="1">
    <source>
        <dbReference type="Proteomes" id="UP000675920"/>
    </source>
</evidence>